<dbReference type="PANTHER" id="PTHR13018">
    <property type="entry name" value="PROBABLE MEMBRANE PROTEIN DUF221-RELATED"/>
    <property type="match status" value="1"/>
</dbReference>
<evidence type="ECO:0000259" key="10">
    <source>
        <dbReference type="PROSITE" id="PS50097"/>
    </source>
</evidence>
<feature type="compositionally biased region" description="Gly residues" evidence="8">
    <location>
        <begin position="954"/>
        <end position="968"/>
    </location>
</feature>
<evidence type="ECO:0000256" key="6">
    <source>
        <dbReference type="ARBA" id="ARBA00023136"/>
    </source>
</evidence>
<dbReference type="EMBL" id="JBANMG010000001">
    <property type="protein sequence ID" value="KAK6957965.1"/>
    <property type="molecule type" value="Genomic_DNA"/>
</dbReference>
<evidence type="ECO:0000256" key="2">
    <source>
        <dbReference type="ARBA" id="ARBA00007779"/>
    </source>
</evidence>
<dbReference type="InterPro" id="IPR027815">
    <property type="entry name" value="CSC1/OSCA1-like_cyt"/>
</dbReference>
<sequence length="1317" mass="148256">MDVWAHARFLLPRDGPNPVEELLELLRNPFKQTLTDGAIWSALGTSVGFTAFIAIAFSFVRPYNTVVYAPKLKHADEEHAPPPIGKGYLAWIPPLWKTSEKDMISHAGMDAAIFIRFTSMCRNIFLTLGVLGCGILLPVYYTLNSDKTGNQRWFMRLTPSNVNDQPIWAIVVTAYVFNFVIIGFLWWNYREVLKLRRIYFETKEYQQSLSARTLMLNDLPRKYANDEGIARIIDDVIPHASFAKTAAARNVRDLPNLIQQHDHTVRKLEKVLAKYLKDPQNLPAARPVCYPSKKDPSYSTYPKGQKVDAIEYLTQRIKELELEVKEARANIDKRSSLSYGFASYDDISEAHSIAYALRKKKPHGATIVLAPKPNDIIWDNMPLTPATRSWRRMIINFWIALLTIVWVAPSAMIAIFLVNLSNLGLVWPAFQAQLSSNTGFWSIVQGVASPAILSLVYLVLPIIFRRLSIRAGDRTKTGRERHVVGKLYAFFVFNNLIVFCFFSTIWNLVSSVATDPQRAWDTLSNFGVTLFISLCDISSFWVTWLLQRNLGAAVDLAQLWTFIYSFFMRKFSSATPREMIELTAPPSFDYASYYNYFLFYSTVALCFSCLQPLVLPAAALYFSIDVWLKKYLLLYIFVTKTESGGMFWRVLFNRFVFGTILSNLVVFLTAWVHGDGLHTMAFASIPLPFIMLIFKFYCSRTFDDKIHFYSTRNIQKHPEGVMQKDPLRSVGLAHRFGHPALYKPLITPMVHAKAQNILASIYKGRLTDGREAYSGDTMSTSGYSDAYVMNPMNAGKPGKMASLPGFEIVPESRLDFEYYKTRAEFASEHGGGDIFGRSNDVVRPGTPGSMWNGSEPPSRSGSPTIPSIPRMDSPGMANRTHSPSSDIGMTYPSGYNQPLGSPYAPEPSIGRSRSPLYAHANDSGSNLVVNAAAMPVAAPGYRERSQERSLRAPGGAGMLGGGPRGYGGLPQEDLGPPEQDPMQYNYFREARTSRSGQLVLEFANKKSSRRVQRTIFMKLISDVSASVAASKPFRFLVGPDKKEFFMHSDLVARMSKPLFALVNGEWKEAKESFTEWPEVEEGTFARFCEFAYTGDYKVPEPFKDALTVLKNKNADEGGTSGSLPTTAEEEVACDVVEEANGYDHWGYPVATSFGVGLKKKKKPGVIFAGPTGDRQRMWEQFRQDVTDEPDNRAKETPNTDPSLNYSEVFLAHARMYAFADCYDISALMELSVRKLHRTLKVFDLHKGVRATDVAQLIDYSYKNTMNKGGNEDKLRTVLATYTACNIEDMWPDLYFQDVLESSEISKAVIGQLLRRLN</sequence>
<evidence type="ECO:0000313" key="11">
    <source>
        <dbReference type="EMBL" id="KAK6957965.1"/>
    </source>
</evidence>
<keyword evidence="4 9" id="KW-0812">Transmembrane</keyword>
<keyword evidence="7" id="KW-0175">Coiled coil</keyword>
<accession>A0AAX6MZC8</accession>
<dbReference type="Proteomes" id="UP001369815">
    <property type="component" value="Unassembled WGS sequence"/>
</dbReference>
<evidence type="ECO:0000313" key="12">
    <source>
        <dbReference type="Proteomes" id="UP001369815"/>
    </source>
</evidence>
<dbReference type="GO" id="GO:0005886">
    <property type="term" value="C:plasma membrane"/>
    <property type="evidence" value="ECO:0007669"/>
    <property type="project" value="TreeGrafter"/>
</dbReference>
<feature type="transmembrane region" description="Helical" evidence="9">
    <location>
        <begin position="38"/>
        <end position="60"/>
    </location>
</feature>
<keyword evidence="5 9" id="KW-1133">Transmembrane helix</keyword>
<dbReference type="PROSITE" id="PS50097">
    <property type="entry name" value="BTB"/>
    <property type="match status" value="1"/>
</dbReference>
<evidence type="ECO:0000256" key="9">
    <source>
        <dbReference type="SAM" id="Phobius"/>
    </source>
</evidence>
<feature type="transmembrane region" description="Helical" evidence="9">
    <location>
        <begin position="167"/>
        <end position="187"/>
    </location>
</feature>
<comment type="similarity">
    <text evidence="2">Belongs to the CSC1 (TC 1.A.17) family.</text>
</comment>
<dbReference type="GO" id="GO:0005227">
    <property type="term" value="F:calcium-activated cation channel activity"/>
    <property type="evidence" value="ECO:0007669"/>
    <property type="project" value="InterPro"/>
</dbReference>
<feature type="region of interest" description="Disordered" evidence="8">
    <location>
        <begin position="829"/>
        <end position="917"/>
    </location>
</feature>
<feature type="compositionally biased region" description="Polar residues" evidence="8">
    <location>
        <begin position="879"/>
        <end position="899"/>
    </location>
</feature>
<feature type="domain" description="BTB" evidence="10">
    <location>
        <begin position="1021"/>
        <end position="1100"/>
    </location>
</feature>
<feature type="transmembrane region" description="Helical" evidence="9">
    <location>
        <begin position="485"/>
        <end position="506"/>
    </location>
</feature>
<keyword evidence="6 9" id="KW-0472">Membrane</keyword>
<dbReference type="PANTHER" id="PTHR13018:SF149">
    <property type="entry name" value="DOMAIN PROTEIN, PUTATIVE (AFU_ORTHOLOGUE AFUA_3G11660)-RELATED"/>
    <property type="match status" value="1"/>
</dbReference>
<feature type="transmembrane region" description="Helical" evidence="9">
    <location>
        <begin position="124"/>
        <end position="143"/>
    </location>
</feature>
<feature type="transmembrane region" description="Helical" evidence="9">
    <location>
        <begin position="440"/>
        <end position="464"/>
    </location>
</feature>
<dbReference type="InterPro" id="IPR000210">
    <property type="entry name" value="BTB/POZ_dom"/>
</dbReference>
<evidence type="ECO:0000256" key="7">
    <source>
        <dbReference type="SAM" id="Coils"/>
    </source>
</evidence>
<evidence type="ECO:0000256" key="4">
    <source>
        <dbReference type="ARBA" id="ARBA00022692"/>
    </source>
</evidence>
<reference evidence="11 12" key="1">
    <citation type="journal article" date="2024" name="Front Chem Biol">
        <title>Unveiling the potential of Daldinia eschscholtzii MFLUCC 19-0629 through bioactivity and bioinformatics studies for enhanced sustainable agriculture production.</title>
        <authorList>
            <person name="Brooks S."/>
            <person name="Weaver J.A."/>
            <person name="Klomchit A."/>
            <person name="Alharthi S.A."/>
            <person name="Onlamun T."/>
            <person name="Nurani R."/>
            <person name="Vong T.K."/>
            <person name="Alberti F."/>
            <person name="Greco C."/>
        </authorList>
    </citation>
    <scope>NUCLEOTIDE SEQUENCE [LARGE SCALE GENOMIC DNA]</scope>
    <source>
        <strain evidence="11">MFLUCC 19-0629</strain>
    </source>
</reference>
<dbReference type="Pfam" id="PF14703">
    <property type="entry name" value="PHM7_cyt"/>
    <property type="match status" value="1"/>
</dbReference>
<organism evidence="11 12">
    <name type="scientific">Daldinia eschscholtzii</name>
    <dbReference type="NCBI Taxonomy" id="292717"/>
    <lineage>
        <taxon>Eukaryota</taxon>
        <taxon>Fungi</taxon>
        <taxon>Dikarya</taxon>
        <taxon>Ascomycota</taxon>
        <taxon>Pezizomycotina</taxon>
        <taxon>Sordariomycetes</taxon>
        <taxon>Xylariomycetidae</taxon>
        <taxon>Xylariales</taxon>
        <taxon>Hypoxylaceae</taxon>
        <taxon>Daldinia</taxon>
    </lineage>
</organism>
<feature type="compositionally biased region" description="Polar residues" evidence="8">
    <location>
        <begin position="849"/>
        <end position="865"/>
    </location>
</feature>
<comment type="subcellular location">
    <subcellularLocation>
        <location evidence="1">Membrane</location>
        <topology evidence="1">Multi-pass membrane protein</topology>
    </subcellularLocation>
</comment>
<feature type="compositionally biased region" description="Basic and acidic residues" evidence="8">
    <location>
        <begin position="941"/>
        <end position="950"/>
    </location>
</feature>
<dbReference type="Pfam" id="PF13967">
    <property type="entry name" value="RSN1_TM"/>
    <property type="match status" value="1"/>
</dbReference>
<evidence type="ECO:0000256" key="5">
    <source>
        <dbReference type="ARBA" id="ARBA00022989"/>
    </source>
</evidence>
<keyword evidence="12" id="KW-1185">Reference proteome</keyword>
<feature type="transmembrane region" description="Helical" evidence="9">
    <location>
        <begin position="619"/>
        <end position="638"/>
    </location>
</feature>
<gene>
    <name evidence="11" type="ORF">Daesc_000756</name>
</gene>
<name>A0AAX6MZC8_9PEZI</name>
<feature type="transmembrane region" description="Helical" evidence="9">
    <location>
        <begin position="650"/>
        <end position="671"/>
    </location>
</feature>
<evidence type="ECO:0000256" key="8">
    <source>
        <dbReference type="SAM" id="MobiDB-lite"/>
    </source>
</evidence>
<dbReference type="InterPro" id="IPR045122">
    <property type="entry name" value="Csc1-like"/>
</dbReference>
<feature type="region of interest" description="Disordered" evidence="8">
    <location>
        <begin position="940"/>
        <end position="979"/>
    </location>
</feature>
<dbReference type="InterPro" id="IPR011333">
    <property type="entry name" value="SKP1/BTB/POZ_sf"/>
</dbReference>
<keyword evidence="3" id="KW-0813">Transport</keyword>
<proteinExistence type="inferred from homology"/>
<dbReference type="InterPro" id="IPR003864">
    <property type="entry name" value="CSC1/OSCA1-like_7TM"/>
</dbReference>
<evidence type="ECO:0000256" key="3">
    <source>
        <dbReference type="ARBA" id="ARBA00022448"/>
    </source>
</evidence>
<dbReference type="InterPro" id="IPR032880">
    <property type="entry name" value="CSC1/OSCA1-like_N"/>
</dbReference>
<protein>
    <recommendedName>
        <fullName evidence="10">BTB domain-containing protein</fullName>
    </recommendedName>
</protein>
<feature type="transmembrane region" description="Helical" evidence="9">
    <location>
        <begin position="526"/>
        <end position="546"/>
    </location>
</feature>
<comment type="caution">
    <text evidence="11">The sequence shown here is derived from an EMBL/GenBank/DDBJ whole genome shotgun (WGS) entry which is preliminary data.</text>
</comment>
<feature type="coiled-coil region" evidence="7">
    <location>
        <begin position="310"/>
        <end position="337"/>
    </location>
</feature>
<feature type="transmembrane region" description="Helical" evidence="9">
    <location>
        <begin position="593"/>
        <end position="613"/>
    </location>
</feature>
<dbReference type="Pfam" id="PF02714">
    <property type="entry name" value="RSN1_7TM"/>
    <property type="match status" value="1"/>
</dbReference>
<evidence type="ECO:0000256" key="1">
    <source>
        <dbReference type="ARBA" id="ARBA00004141"/>
    </source>
</evidence>
<dbReference type="Gene3D" id="3.30.710.10">
    <property type="entry name" value="Potassium Channel Kv1.1, Chain A"/>
    <property type="match status" value="1"/>
</dbReference>
<feature type="transmembrane region" description="Helical" evidence="9">
    <location>
        <begin position="397"/>
        <end position="420"/>
    </location>
</feature>